<dbReference type="Proteomes" id="UP001220456">
    <property type="component" value="Unassembled WGS sequence"/>
</dbReference>
<dbReference type="Pfam" id="PF00126">
    <property type="entry name" value="HTH_1"/>
    <property type="match status" value="1"/>
</dbReference>
<dbReference type="Pfam" id="PF03466">
    <property type="entry name" value="LysR_substrate"/>
    <property type="match status" value="1"/>
</dbReference>
<dbReference type="SUPFAM" id="SSF46785">
    <property type="entry name" value="Winged helix' DNA-binding domain"/>
    <property type="match status" value="1"/>
</dbReference>
<evidence type="ECO:0000256" key="2">
    <source>
        <dbReference type="ARBA" id="ARBA00023015"/>
    </source>
</evidence>
<evidence type="ECO:0000256" key="1">
    <source>
        <dbReference type="ARBA" id="ARBA00009437"/>
    </source>
</evidence>
<evidence type="ECO:0000313" key="6">
    <source>
        <dbReference type="EMBL" id="MDF9277946.1"/>
    </source>
</evidence>
<comment type="caution">
    <text evidence="6">The sequence shown here is derived from an EMBL/GenBank/DDBJ whole genome shotgun (WGS) entry which is preliminary data.</text>
</comment>
<dbReference type="InterPro" id="IPR036388">
    <property type="entry name" value="WH-like_DNA-bd_sf"/>
</dbReference>
<evidence type="ECO:0000256" key="3">
    <source>
        <dbReference type="ARBA" id="ARBA00023125"/>
    </source>
</evidence>
<keyword evidence="7" id="KW-1185">Reference proteome</keyword>
<evidence type="ECO:0000313" key="7">
    <source>
        <dbReference type="Proteomes" id="UP001220456"/>
    </source>
</evidence>
<keyword evidence="3" id="KW-0238">DNA-binding</keyword>
<dbReference type="InterPro" id="IPR036390">
    <property type="entry name" value="WH_DNA-bd_sf"/>
</dbReference>
<dbReference type="RefSeq" id="WP_277358449.1">
    <property type="nucleotide sequence ID" value="NZ_JAROKN010000019.1"/>
</dbReference>
<keyword evidence="2" id="KW-0805">Transcription regulation</keyword>
<dbReference type="InterPro" id="IPR000847">
    <property type="entry name" value="LysR_HTH_N"/>
</dbReference>
<proteinExistence type="inferred from homology"/>
<dbReference type="PANTHER" id="PTHR30118">
    <property type="entry name" value="HTH-TYPE TRANSCRIPTIONAL REGULATOR LEUO-RELATED"/>
    <property type="match status" value="1"/>
</dbReference>
<accession>A0ABT6CV47</accession>
<keyword evidence="4" id="KW-0804">Transcription</keyword>
<name>A0ABT6CV47_9MICC</name>
<dbReference type="EMBL" id="JAROKN010000019">
    <property type="protein sequence ID" value="MDF9277946.1"/>
    <property type="molecule type" value="Genomic_DNA"/>
</dbReference>
<dbReference type="InterPro" id="IPR037402">
    <property type="entry name" value="YidZ_PBP2"/>
</dbReference>
<feature type="domain" description="HTH lysR-type" evidence="5">
    <location>
        <begin position="11"/>
        <end position="68"/>
    </location>
</feature>
<gene>
    <name evidence="6" type="ORF">P4U43_09105</name>
</gene>
<organism evidence="6 7">
    <name type="scientific">Arthrobacter vasquezii</name>
    <dbReference type="NCBI Taxonomy" id="2977629"/>
    <lineage>
        <taxon>Bacteria</taxon>
        <taxon>Bacillati</taxon>
        <taxon>Actinomycetota</taxon>
        <taxon>Actinomycetes</taxon>
        <taxon>Micrococcales</taxon>
        <taxon>Micrococcaceae</taxon>
        <taxon>Arthrobacter</taxon>
    </lineage>
</organism>
<dbReference type="Gene3D" id="3.40.190.10">
    <property type="entry name" value="Periplasmic binding protein-like II"/>
    <property type="match status" value="2"/>
</dbReference>
<evidence type="ECO:0000256" key="4">
    <source>
        <dbReference type="ARBA" id="ARBA00023163"/>
    </source>
</evidence>
<protein>
    <submittedName>
        <fullName evidence="6">LysR substrate-binding domain-containing protein</fullName>
    </submittedName>
</protein>
<dbReference type="Gene3D" id="1.10.10.10">
    <property type="entry name" value="Winged helix-like DNA-binding domain superfamily/Winged helix DNA-binding domain"/>
    <property type="match status" value="1"/>
</dbReference>
<dbReference type="InterPro" id="IPR005119">
    <property type="entry name" value="LysR_subst-bd"/>
</dbReference>
<dbReference type="InterPro" id="IPR050389">
    <property type="entry name" value="LysR-type_TF"/>
</dbReference>
<dbReference type="SUPFAM" id="SSF53850">
    <property type="entry name" value="Periplasmic binding protein-like II"/>
    <property type="match status" value="1"/>
</dbReference>
<comment type="similarity">
    <text evidence="1">Belongs to the LysR transcriptional regulatory family.</text>
</comment>
<evidence type="ECO:0000259" key="5">
    <source>
        <dbReference type="PROSITE" id="PS50931"/>
    </source>
</evidence>
<dbReference type="CDD" id="cd08417">
    <property type="entry name" value="PBP2_Nitroaromatics_like"/>
    <property type="match status" value="1"/>
</dbReference>
<reference evidence="6 7" key="1">
    <citation type="journal article" date="2023" name="Int. J. Syst. Evol. Microbiol.">
        <title>Arthrobacter vasquezii sp. nov., isolated from a soil sample from Union Glacier, Antarctica.</title>
        <authorList>
            <person name="Valenzuela-Ibaceta F."/>
            <person name="Carrasco V."/>
            <person name="Lagos-Moraga S."/>
            <person name="Dietz-Vargas C."/>
            <person name="Navarro C.A."/>
            <person name="Perez-Donoso J.M."/>
        </authorList>
    </citation>
    <scope>NUCLEOTIDE SEQUENCE [LARGE SCALE GENOMIC DNA]</scope>
    <source>
        <strain evidence="6 7">EH-1B-1</strain>
    </source>
</reference>
<dbReference type="PANTHER" id="PTHR30118:SF15">
    <property type="entry name" value="TRANSCRIPTIONAL REGULATORY PROTEIN"/>
    <property type="match status" value="1"/>
</dbReference>
<sequence>MGSPARPSIQLDLNLLIPLAVLLEERNVSSAAARLRVSQPTASGFLAKLRRHFDDPLLIREGNAYLLSALATRLRDELPAALHGVERIASAQLEFRPAESTREFRILTTDYATSQVGRRLLARLAGTAPGVRLRFDQILTSHVDEAPDSLRDVDGMFLPHGYLSQQPHVDVLVDEWTCLVAIDNPALSEIPTADELLSSPWITTIWGPGALTPAARQLQIAGLHPLVNTITPHFFVIPSLVDGSNRIALLPRRLAEDAVRASTGLRIVPPPILLSPISEAFWWHRDREYDPVHRWLREQLAAACAPLLPPEGA</sequence>
<dbReference type="PROSITE" id="PS50931">
    <property type="entry name" value="HTH_LYSR"/>
    <property type="match status" value="1"/>
</dbReference>